<sequence length="148" mass="15946">VTPPAGDPPLERVGVRPVHQTPEVVVRLDGDVTASAEMFLQLNSWLAEIGHDSGSAPVSVGGDNSNVGSTLVRDRYRKQTELVGDANSVQVPEGPALGDRLPPHLRRRLEIGVQSRVPLLRGLQRGARVVGVVMSDENGIYQSRLDSR</sequence>
<accession>A0A381Q7Z5</accession>
<name>A0A381Q7Z5_9ZZZZ</name>
<proteinExistence type="predicted"/>
<protein>
    <submittedName>
        <fullName evidence="1">Uncharacterized protein</fullName>
    </submittedName>
</protein>
<organism evidence="1">
    <name type="scientific">marine metagenome</name>
    <dbReference type="NCBI Taxonomy" id="408172"/>
    <lineage>
        <taxon>unclassified sequences</taxon>
        <taxon>metagenomes</taxon>
        <taxon>ecological metagenomes</taxon>
    </lineage>
</organism>
<reference evidence="1" key="1">
    <citation type="submission" date="2018-05" db="EMBL/GenBank/DDBJ databases">
        <authorList>
            <person name="Lanie J.A."/>
            <person name="Ng W.-L."/>
            <person name="Kazmierczak K.M."/>
            <person name="Andrzejewski T.M."/>
            <person name="Davidsen T.M."/>
            <person name="Wayne K.J."/>
            <person name="Tettelin H."/>
            <person name="Glass J.I."/>
            <person name="Rusch D."/>
            <person name="Podicherti R."/>
            <person name="Tsui H.-C.T."/>
            <person name="Winkler M.E."/>
        </authorList>
    </citation>
    <scope>NUCLEOTIDE SEQUENCE</scope>
</reference>
<gene>
    <name evidence="1" type="ORF">METZ01_LOCUS27373</name>
</gene>
<feature type="non-terminal residue" evidence="1">
    <location>
        <position position="1"/>
    </location>
</feature>
<evidence type="ECO:0000313" key="1">
    <source>
        <dbReference type="EMBL" id="SUZ74519.1"/>
    </source>
</evidence>
<dbReference type="EMBL" id="UINC01001214">
    <property type="protein sequence ID" value="SUZ74519.1"/>
    <property type="molecule type" value="Genomic_DNA"/>
</dbReference>
<dbReference type="AlphaFoldDB" id="A0A381Q7Z5"/>